<dbReference type="AlphaFoldDB" id="A0AAV0MF01"/>
<reference evidence="1" key="1">
    <citation type="submission" date="2022-08" db="EMBL/GenBank/DDBJ databases">
        <authorList>
            <person name="Gutierrez-Valencia J."/>
        </authorList>
    </citation>
    <scope>NUCLEOTIDE SEQUENCE</scope>
</reference>
<dbReference type="Proteomes" id="UP001154282">
    <property type="component" value="Unassembled WGS sequence"/>
</dbReference>
<comment type="caution">
    <text evidence="1">The sequence shown here is derived from an EMBL/GenBank/DDBJ whole genome shotgun (WGS) entry which is preliminary data.</text>
</comment>
<evidence type="ECO:0000313" key="1">
    <source>
        <dbReference type="EMBL" id="CAI0445343.1"/>
    </source>
</evidence>
<feature type="non-terminal residue" evidence="1">
    <location>
        <position position="38"/>
    </location>
</feature>
<name>A0AAV0MF01_9ROSI</name>
<proteinExistence type="predicted"/>
<protein>
    <submittedName>
        <fullName evidence="1">Uncharacterized protein</fullName>
    </submittedName>
</protein>
<keyword evidence="2" id="KW-1185">Reference proteome</keyword>
<sequence>MRFNWNLNSGSVQIAQSFFVVCLRELYKITRLMVLKVE</sequence>
<evidence type="ECO:0000313" key="2">
    <source>
        <dbReference type="Proteomes" id="UP001154282"/>
    </source>
</evidence>
<dbReference type="EMBL" id="CAMGYJ010000007">
    <property type="protein sequence ID" value="CAI0445343.1"/>
    <property type="molecule type" value="Genomic_DNA"/>
</dbReference>
<gene>
    <name evidence="1" type="ORF">LITE_LOCUS28526</name>
</gene>
<accession>A0AAV0MF01</accession>
<organism evidence="1 2">
    <name type="scientific">Linum tenue</name>
    <dbReference type="NCBI Taxonomy" id="586396"/>
    <lineage>
        <taxon>Eukaryota</taxon>
        <taxon>Viridiplantae</taxon>
        <taxon>Streptophyta</taxon>
        <taxon>Embryophyta</taxon>
        <taxon>Tracheophyta</taxon>
        <taxon>Spermatophyta</taxon>
        <taxon>Magnoliopsida</taxon>
        <taxon>eudicotyledons</taxon>
        <taxon>Gunneridae</taxon>
        <taxon>Pentapetalae</taxon>
        <taxon>rosids</taxon>
        <taxon>fabids</taxon>
        <taxon>Malpighiales</taxon>
        <taxon>Linaceae</taxon>
        <taxon>Linum</taxon>
    </lineage>
</organism>